<protein>
    <submittedName>
        <fullName evidence="7">TM2 domain-containing protein</fullName>
    </submittedName>
</protein>
<dbReference type="Proteomes" id="UP001239462">
    <property type="component" value="Unassembled WGS sequence"/>
</dbReference>
<dbReference type="PANTHER" id="PTHR21016">
    <property type="entry name" value="BETA-AMYLOID BINDING PROTEIN-RELATED"/>
    <property type="match status" value="1"/>
</dbReference>
<dbReference type="Pfam" id="PF05154">
    <property type="entry name" value="TM2"/>
    <property type="match status" value="2"/>
</dbReference>
<comment type="caution">
    <text evidence="7">The sequence shown here is derived from an EMBL/GenBank/DDBJ whole genome shotgun (WGS) entry which is preliminary data.</text>
</comment>
<evidence type="ECO:0000256" key="2">
    <source>
        <dbReference type="ARBA" id="ARBA00022692"/>
    </source>
</evidence>
<evidence type="ECO:0000313" key="7">
    <source>
        <dbReference type="EMBL" id="MDM4016731.1"/>
    </source>
</evidence>
<proteinExistence type="predicted"/>
<keyword evidence="2 5" id="KW-0812">Transmembrane</keyword>
<feature type="transmembrane region" description="Helical" evidence="5">
    <location>
        <begin position="116"/>
        <end position="136"/>
    </location>
</feature>
<keyword evidence="4 5" id="KW-0472">Membrane</keyword>
<organism evidence="7 8">
    <name type="scientific">Roseiconus lacunae</name>
    <dbReference type="NCBI Taxonomy" id="2605694"/>
    <lineage>
        <taxon>Bacteria</taxon>
        <taxon>Pseudomonadati</taxon>
        <taxon>Planctomycetota</taxon>
        <taxon>Planctomycetia</taxon>
        <taxon>Pirellulales</taxon>
        <taxon>Pirellulaceae</taxon>
        <taxon>Roseiconus</taxon>
    </lineage>
</organism>
<dbReference type="InterPro" id="IPR007829">
    <property type="entry name" value="TM2"/>
</dbReference>
<feature type="transmembrane region" description="Helical" evidence="5">
    <location>
        <begin position="26"/>
        <end position="44"/>
    </location>
</feature>
<keyword evidence="8" id="KW-1185">Reference proteome</keyword>
<feature type="transmembrane region" description="Helical" evidence="5">
    <location>
        <begin position="91"/>
        <end position="109"/>
    </location>
</feature>
<dbReference type="InterPro" id="IPR050932">
    <property type="entry name" value="TM2D1-3-like"/>
</dbReference>
<evidence type="ECO:0000256" key="3">
    <source>
        <dbReference type="ARBA" id="ARBA00022989"/>
    </source>
</evidence>
<evidence type="ECO:0000256" key="5">
    <source>
        <dbReference type="SAM" id="Phobius"/>
    </source>
</evidence>
<evidence type="ECO:0000256" key="1">
    <source>
        <dbReference type="ARBA" id="ARBA00004141"/>
    </source>
</evidence>
<feature type="domain" description="TM2" evidence="6">
    <location>
        <begin position="88"/>
        <end position="133"/>
    </location>
</feature>
<name>A0ABT7PJP9_9BACT</name>
<dbReference type="PANTHER" id="PTHR21016:SF25">
    <property type="entry name" value="TM2 DOMAIN-CONTAINING PROTEIN DDB_G0277895-RELATED"/>
    <property type="match status" value="1"/>
</dbReference>
<keyword evidence="3 5" id="KW-1133">Transmembrane helix</keyword>
<sequence>MHTYTDAYQHPTSSVAVPTPPTHLTLVAYLFWILGIFGAHRFYLGRPVTGAIYFFTGGLLLVGWIIDLFLIPAMTEESDQRYRPGEIDYTLAWGLFTFLGVFGVHRLYMGKIFTGVLYLLTGGLLGVGVVYDLLTLNEQIDELNRW</sequence>
<comment type="subcellular location">
    <subcellularLocation>
        <location evidence="1">Membrane</location>
        <topology evidence="1">Multi-pass membrane protein</topology>
    </subcellularLocation>
</comment>
<dbReference type="RefSeq" id="WP_230774464.1">
    <property type="nucleotide sequence ID" value="NZ_JAJMQV010000056.1"/>
</dbReference>
<evidence type="ECO:0000256" key="4">
    <source>
        <dbReference type="ARBA" id="ARBA00023136"/>
    </source>
</evidence>
<evidence type="ECO:0000313" key="8">
    <source>
        <dbReference type="Proteomes" id="UP001239462"/>
    </source>
</evidence>
<evidence type="ECO:0000259" key="6">
    <source>
        <dbReference type="Pfam" id="PF05154"/>
    </source>
</evidence>
<reference evidence="7 8" key="1">
    <citation type="submission" date="2023-06" db="EMBL/GenBank/DDBJ databases">
        <title>Roseiconus lacunae JC819 isolated from Gulf of Mannar region, Tamil Nadu.</title>
        <authorList>
            <person name="Pk S."/>
            <person name="Ch S."/>
            <person name="Ch V.R."/>
        </authorList>
    </citation>
    <scope>NUCLEOTIDE SEQUENCE [LARGE SCALE GENOMIC DNA]</scope>
    <source>
        <strain evidence="7 8">JC819</strain>
    </source>
</reference>
<dbReference type="EMBL" id="JASZZN010000010">
    <property type="protein sequence ID" value="MDM4016731.1"/>
    <property type="molecule type" value="Genomic_DNA"/>
</dbReference>
<gene>
    <name evidence="7" type="ORF">QTN89_14895</name>
</gene>
<accession>A0ABT7PJP9</accession>
<feature type="domain" description="TM2" evidence="6">
    <location>
        <begin position="24"/>
        <end position="69"/>
    </location>
</feature>
<feature type="transmembrane region" description="Helical" evidence="5">
    <location>
        <begin position="51"/>
        <end position="71"/>
    </location>
</feature>